<reference evidence="3" key="2">
    <citation type="submission" date="2015-01" db="EMBL/GenBank/DDBJ databases">
        <title>Evolutionary Origins and Diversification of the Mycorrhizal Mutualists.</title>
        <authorList>
            <consortium name="DOE Joint Genome Institute"/>
            <consortium name="Mycorrhizal Genomics Consortium"/>
            <person name="Kohler A."/>
            <person name="Kuo A."/>
            <person name="Nagy L.G."/>
            <person name="Floudas D."/>
            <person name="Copeland A."/>
            <person name="Barry K.W."/>
            <person name="Cichocki N."/>
            <person name="Veneault-Fourrey C."/>
            <person name="LaButti K."/>
            <person name="Lindquist E.A."/>
            <person name="Lipzen A."/>
            <person name="Lundell T."/>
            <person name="Morin E."/>
            <person name="Murat C."/>
            <person name="Riley R."/>
            <person name="Ohm R."/>
            <person name="Sun H."/>
            <person name="Tunlid A."/>
            <person name="Henrissat B."/>
            <person name="Grigoriev I.V."/>
            <person name="Hibbett D.S."/>
            <person name="Martin F."/>
        </authorList>
    </citation>
    <scope>NUCLEOTIDE SEQUENCE [LARGE SCALE GENOMIC DNA]</scope>
    <source>
        <strain evidence="3">Ve08.2h10</strain>
    </source>
</reference>
<evidence type="ECO:0000313" key="2">
    <source>
        <dbReference type="EMBL" id="KIK76366.1"/>
    </source>
</evidence>
<evidence type="ECO:0000256" key="1">
    <source>
        <dbReference type="SAM" id="SignalP"/>
    </source>
</evidence>
<reference evidence="2 3" key="1">
    <citation type="submission" date="2014-04" db="EMBL/GenBank/DDBJ databases">
        <authorList>
            <consortium name="DOE Joint Genome Institute"/>
            <person name="Kuo A."/>
            <person name="Kohler A."/>
            <person name="Jargeat P."/>
            <person name="Nagy L.G."/>
            <person name="Floudas D."/>
            <person name="Copeland A."/>
            <person name="Barry K.W."/>
            <person name="Cichocki N."/>
            <person name="Veneault-Fourrey C."/>
            <person name="LaButti K."/>
            <person name="Lindquist E.A."/>
            <person name="Lipzen A."/>
            <person name="Lundell T."/>
            <person name="Morin E."/>
            <person name="Murat C."/>
            <person name="Sun H."/>
            <person name="Tunlid A."/>
            <person name="Henrissat B."/>
            <person name="Grigoriev I.V."/>
            <person name="Hibbett D.S."/>
            <person name="Martin F."/>
            <person name="Nordberg H.P."/>
            <person name="Cantor M.N."/>
            <person name="Hua S.X."/>
        </authorList>
    </citation>
    <scope>NUCLEOTIDE SEQUENCE [LARGE SCALE GENOMIC DNA]</scope>
    <source>
        <strain evidence="2 3">Ve08.2h10</strain>
    </source>
</reference>
<keyword evidence="3" id="KW-1185">Reference proteome</keyword>
<name>A0A0D0CYQ5_9AGAM</name>
<feature type="signal peptide" evidence="1">
    <location>
        <begin position="1"/>
        <end position="24"/>
    </location>
</feature>
<dbReference type="EMBL" id="KN827528">
    <property type="protein sequence ID" value="KIK76366.1"/>
    <property type="molecule type" value="Genomic_DNA"/>
</dbReference>
<proteinExistence type="predicted"/>
<gene>
    <name evidence="2" type="ORF">PAXRUDRAFT_436288</name>
</gene>
<sequence length="99" mass="10508">MKTFLTLLAAIASLSAYTLVGVHALKCAICPSSLRGILEGTKCASHTSEVNTYCVYNRNIDPLIAKSCRYGPNGSLLTQFSDPSCPTKVAMTSTDCPTC</sequence>
<organism evidence="2 3">
    <name type="scientific">Paxillus rubicundulus Ve08.2h10</name>
    <dbReference type="NCBI Taxonomy" id="930991"/>
    <lineage>
        <taxon>Eukaryota</taxon>
        <taxon>Fungi</taxon>
        <taxon>Dikarya</taxon>
        <taxon>Basidiomycota</taxon>
        <taxon>Agaricomycotina</taxon>
        <taxon>Agaricomycetes</taxon>
        <taxon>Agaricomycetidae</taxon>
        <taxon>Boletales</taxon>
        <taxon>Paxilineae</taxon>
        <taxon>Paxillaceae</taxon>
        <taxon>Paxillus</taxon>
    </lineage>
</organism>
<dbReference type="HOGENOM" id="CLU_150821_0_0_1"/>
<dbReference type="Proteomes" id="UP000054538">
    <property type="component" value="Unassembled WGS sequence"/>
</dbReference>
<dbReference type="InParanoid" id="A0A0D0CYQ5"/>
<evidence type="ECO:0000313" key="3">
    <source>
        <dbReference type="Proteomes" id="UP000054538"/>
    </source>
</evidence>
<dbReference type="AlphaFoldDB" id="A0A0D0CYQ5"/>
<feature type="chain" id="PRO_5002208901" evidence="1">
    <location>
        <begin position="25"/>
        <end position="99"/>
    </location>
</feature>
<protein>
    <submittedName>
        <fullName evidence="2">Uncharacterized protein</fullName>
    </submittedName>
</protein>
<keyword evidence="1" id="KW-0732">Signal</keyword>
<accession>A0A0D0CYQ5</accession>